<sequence>MFRWYRDADHCYVYLSDVVNNGGKDEDKASQLPWETAFRRSRWLTRGWTLQELIAPRSVKFFSAEGYVLGNKTTLEALLHECTGVPVDALRGKPLADFSINERLSWVGGRKTKRPEDLAYCMLGIFDAHMPLIYSEGEEKAFLRLRREIGNKDTVSEAAKQCIADLRVTDPRHDKRRIENMKGSLLRDSYLWVLDNPDFRQWRNNENQRLLWVKGDPGKGKTMLLCGVIDELERMRTEGQTLSYFLFQATDTRINTATAALRSLIYMILEKHVSLGVVLVVDALDECLQGLPVFLDLVARTSQNTTAKWLISSRNWPQIEEPLCKVAHRLSLEVNETSVTEAFTTICRRTQMARFSGLPWSIKNSKRLTPGMCYRMSSLFLWGLMLYINE</sequence>
<evidence type="ECO:0000259" key="2">
    <source>
        <dbReference type="PROSITE" id="PS50837"/>
    </source>
</evidence>
<dbReference type="RefSeq" id="XP_046005840.1">
    <property type="nucleotide sequence ID" value="XM_046155636.1"/>
</dbReference>
<dbReference type="AlphaFoldDB" id="A0A9P8XT10"/>
<dbReference type="PROSITE" id="PS50837">
    <property type="entry name" value="NACHT"/>
    <property type="match status" value="1"/>
</dbReference>
<keyword evidence="4" id="KW-1185">Reference proteome</keyword>
<comment type="caution">
    <text evidence="3">The sequence shown here is derived from an EMBL/GenBank/DDBJ whole genome shotgun (WGS) entry which is preliminary data.</text>
</comment>
<dbReference type="Proteomes" id="UP000756346">
    <property type="component" value="Unassembled WGS sequence"/>
</dbReference>
<dbReference type="SUPFAM" id="SSF52540">
    <property type="entry name" value="P-loop containing nucleoside triphosphate hydrolases"/>
    <property type="match status" value="1"/>
</dbReference>
<proteinExistence type="predicted"/>
<dbReference type="OrthoDB" id="5424978at2759"/>
<name>A0A9P8XT10_9PEZI</name>
<accession>A0A9P8XT10</accession>
<gene>
    <name evidence="3" type="ORF">B0I36DRAFT_337058</name>
</gene>
<dbReference type="PANTHER" id="PTHR10622">
    <property type="entry name" value="HET DOMAIN-CONTAINING PROTEIN"/>
    <property type="match status" value="1"/>
</dbReference>
<dbReference type="GeneID" id="70185182"/>
<dbReference type="InterPro" id="IPR027417">
    <property type="entry name" value="P-loop_NTPase"/>
</dbReference>
<dbReference type="InterPro" id="IPR007111">
    <property type="entry name" value="NACHT_NTPase"/>
</dbReference>
<organism evidence="3 4">
    <name type="scientific">Microdochium trichocladiopsis</name>
    <dbReference type="NCBI Taxonomy" id="1682393"/>
    <lineage>
        <taxon>Eukaryota</taxon>
        <taxon>Fungi</taxon>
        <taxon>Dikarya</taxon>
        <taxon>Ascomycota</taxon>
        <taxon>Pezizomycotina</taxon>
        <taxon>Sordariomycetes</taxon>
        <taxon>Xylariomycetidae</taxon>
        <taxon>Xylariales</taxon>
        <taxon>Microdochiaceae</taxon>
        <taxon>Microdochium</taxon>
    </lineage>
</organism>
<dbReference type="Pfam" id="PF24883">
    <property type="entry name" value="NPHP3_N"/>
    <property type="match status" value="1"/>
</dbReference>
<dbReference type="InterPro" id="IPR056884">
    <property type="entry name" value="NPHP3-like_N"/>
</dbReference>
<evidence type="ECO:0000313" key="3">
    <source>
        <dbReference type="EMBL" id="KAH7016216.1"/>
    </source>
</evidence>
<dbReference type="EMBL" id="JAGTJQ010000012">
    <property type="protein sequence ID" value="KAH7016216.1"/>
    <property type="molecule type" value="Genomic_DNA"/>
</dbReference>
<reference evidence="3" key="1">
    <citation type="journal article" date="2021" name="Nat. Commun.">
        <title>Genetic determinants of endophytism in the Arabidopsis root mycobiome.</title>
        <authorList>
            <person name="Mesny F."/>
            <person name="Miyauchi S."/>
            <person name="Thiergart T."/>
            <person name="Pickel B."/>
            <person name="Atanasova L."/>
            <person name="Karlsson M."/>
            <person name="Huettel B."/>
            <person name="Barry K.W."/>
            <person name="Haridas S."/>
            <person name="Chen C."/>
            <person name="Bauer D."/>
            <person name="Andreopoulos W."/>
            <person name="Pangilinan J."/>
            <person name="LaButti K."/>
            <person name="Riley R."/>
            <person name="Lipzen A."/>
            <person name="Clum A."/>
            <person name="Drula E."/>
            <person name="Henrissat B."/>
            <person name="Kohler A."/>
            <person name="Grigoriev I.V."/>
            <person name="Martin F.M."/>
            <person name="Hacquard S."/>
        </authorList>
    </citation>
    <scope>NUCLEOTIDE SEQUENCE</scope>
    <source>
        <strain evidence="3">MPI-CAGE-CH-0230</strain>
    </source>
</reference>
<evidence type="ECO:0000256" key="1">
    <source>
        <dbReference type="ARBA" id="ARBA00022737"/>
    </source>
</evidence>
<protein>
    <recommendedName>
        <fullName evidence="2">NACHT domain-containing protein</fullName>
    </recommendedName>
</protein>
<dbReference type="PANTHER" id="PTHR10622:SF13">
    <property type="entry name" value="NACHT DOMAIN-CONTAINING PROTEIN"/>
    <property type="match status" value="1"/>
</dbReference>
<evidence type="ECO:0000313" key="4">
    <source>
        <dbReference type="Proteomes" id="UP000756346"/>
    </source>
</evidence>
<keyword evidence="1" id="KW-0677">Repeat</keyword>
<feature type="domain" description="NACHT" evidence="2">
    <location>
        <begin position="209"/>
        <end position="265"/>
    </location>
</feature>